<gene>
    <name evidence="1" type="ORF">HNQ64_004103</name>
</gene>
<organism evidence="1 2">
    <name type="scientific">Prosthecobacter dejongeii</name>
    <dbReference type="NCBI Taxonomy" id="48465"/>
    <lineage>
        <taxon>Bacteria</taxon>
        <taxon>Pseudomonadati</taxon>
        <taxon>Verrucomicrobiota</taxon>
        <taxon>Verrucomicrobiia</taxon>
        <taxon>Verrucomicrobiales</taxon>
        <taxon>Verrucomicrobiaceae</taxon>
        <taxon>Prosthecobacter</taxon>
    </lineage>
</organism>
<proteinExistence type="predicted"/>
<dbReference type="AlphaFoldDB" id="A0A7W7YPP4"/>
<evidence type="ECO:0000313" key="1">
    <source>
        <dbReference type="EMBL" id="MBB5039825.1"/>
    </source>
</evidence>
<name>A0A7W7YPP4_9BACT</name>
<dbReference type="Proteomes" id="UP000534294">
    <property type="component" value="Unassembled WGS sequence"/>
</dbReference>
<reference evidence="1 2" key="1">
    <citation type="submission" date="2020-08" db="EMBL/GenBank/DDBJ databases">
        <title>Genomic Encyclopedia of Type Strains, Phase IV (KMG-IV): sequencing the most valuable type-strain genomes for metagenomic binning, comparative biology and taxonomic classification.</title>
        <authorList>
            <person name="Goeker M."/>
        </authorList>
    </citation>
    <scope>NUCLEOTIDE SEQUENCE [LARGE SCALE GENOMIC DNA]</scope>
    <source>
        <strain evidence="1 2">DSM 12251</strain>
    </source>
</reference>
<protein>
    <submittedName>
        <fullName evidence="1">Uncharacterized protein</fullName>
    </submittedName>
</protein>
<dbReference type="EMBL" id="JACHIF010000010">
    <property type="protein sequence ID" value="MBB5039825.1"/>
    <property type="molecule type" value="Genomic_DNA"/>
</dbReference>
<sequence>MNLELIHESLRELSDEVLQSALWTGKSDGEQSSFTEAVCVLFNDAGLEKALDSGNLDKDYSKSLCRRARQLRALVNMIDDTGTPEQTLGHAKMDALRDAARELMELFTTETRHQTPGSPPA</sequence>
<evidence type="ECO:0000313" key="2">
    <source>
        <dbReference type="Proteomes" id="UP000534294"/>
    </source>
</evidence>
<keyword evidence="2" id="KW-1185">Reference proteome</keyword>
<dbReference type="RefSeq" id="WP_184211960.1">
    <property type="nucleotide sequence ID" value="NZ_JACHIF010000010.1"/>
</dbReference>
<accession>A0A7W7YPP4</accession>
<comment type="caution">
    <text evidence="1">The sequence shown here is derived from an EMBL/GenBank/DDBJ whole genome shotgun (WGS) entry which is preliminary data.</text>
</comment>